<dbReference type="PANTHER" id="PTHR43677:SF4">
    <property type="entry name" value="QUINONE OXIDOREDUCTASE-LIKE PROTEIN 2"/>
    <property type="match status" value="1"/>
</dbReference>
<keyword evidence="3" id="KW-1185">Reference proteome</keyword>
<dbReference type="SUPFAM" id="SSF50129">
    <property type="entry name" value="GroES-like"/>
    <property type="match status" value="1"/>
</dbReference>
<reference evidence="2 3" key="1">
    <citation type="submission" date="2019-03" db="EMBL/GenBank/DDBJ databases">
        <title>Sequencing the genomes of 1000 actinobacteria strains.</title>
        <authorList>
            <person name="Klenk H.-P."/>
        </authorList>
    </citation>
    <scope>NUCLEOTIDE SEQUENCE [LARGE SCALE GENOMIC DNA]</scope>
    <source>
        <strain evidence="2 3">DSM 18936</strain>
    </source>
</reference>
<dbReference type="InterPro" id="IPR013154">
    <property type="entry name" value="ADH-like_N"/>
</dbReference>
<dbReference type="Pfam" id="PF00107">
    <property type="entry name" value="ADH_zinc_N"/>
    <property type="match status" value="1"/>
</dbReference>
<dbReference type="Proteomes" id="UP000294558">
    <property type="component" value="Unassembled WGS sequence"/>
</dbReference>
<dbReference type="EMBL" id="SOAU01000001">
    <property type="protein sequence ID" value="TDT17646.1"/>
    <property type="molecule type" value="Genomic_DNA"/>
</dbReference>
<dbReference type="SMART" id="SM00829">
    <property type="entry name" value="PKS_ER"/>
    <property type="match status" value="1"/>
</dbReference>
<dbReference type="RefSeq" id="WP_133869921.1">
    <property type="nucleotide sequence ID" value="NZ_SOAU01000001.1"/>
</dbReference>
<accession>A0A4R7I4K9</accession>
<feature type="domain" description="Enoyl reductase (ER)" evidence="1">
    <location>
        <begin position="10"/>
        <end position="322"/>
    </location>
</feature>
<dbReference type="InterPro" id="IPR051397">
    <property type="entry name" value="Zn-ADH-like_protein"/>
</dbReference>
<dbReference type="OrthoDB" id="4190732at2"/>
<sequence length="324" mass="34151">MKAVVCHAFGAPEDLTVDELDDPVAGEGELVIDVKAAAVTFPDTLMLEDKYQFHPTPPYIPGAEGAGVVSEVGPGVDGWQVGDRVVGGLGTTGAYAEKMVIPALAAKRLPDGVDFEVVTGLNYAYGTTLYGLKYRGELQPGETMLVTGAGGAVGLSAVEIGKLMGARVIAAASSEEKLELCRQRGADETINYATENLKDRAKELTNGNGVDVVYDCVGGDKAELALRAIGWEGRFLVIGFTAGIPAIPLNLALLKSCQIIGVFYGAMTMREPDKNAAISQQLIDWVASGDLAPHVSERFPLDRAGEAMRALMDRKALGKLVVTP</sequence>
<dbReference type="Gene3D" id="3.90.180.10">
    <property type="entry name" value="Medium-chain alcohol dehydrogenases, catalytic domain"/>
    <property type="match status" value="1"/>
</dbReference>
<gene>
    <name evidence="2" type="ORF">BDK89_3257</name>
</gene>
<dbReference type="InterPro" id="IPR036291">
    <property type="entry name" value="NAD(P)-bd_dom_sf"/>
</dbReference>
<organism evidence="2 3">
    <name type="scientific">Ilumatobacter fluminis</name>
    <dbReference type="NCBI Taxonomy" id="467091"/>
    <lineage>
        <taxon>Bacteria</taxon>
        <taxon>Bacillati</taxon>
        <taxon>Actinomycetota</taxon>
        <taxon>Acidimicrobiia</taxon>
        <taxon>Acidimicrobiales</taxon>
        <taxon>Ilumatobacteraceae</taxon>
        <taxon>Ilumatobacter</taxon>
    </lineage>
</organism>
<dbReference type="AlphaFoldDB" id="A0A4R7I4K9"/>
<dbReference type="CDD" id="cd08241">
    <property type="entry name" value="QOR1"/>
    <property type="match status" value="1"/>
</dbReference>
<evidence type="ECO:0000313" key="2">
    <source>
        <dbReference type="EMBL" id="TDT17646.1"/>
    </source>
</evidence>
<dbReference type="InterPro" id="IPR011032">
    <property type="entry name" value="GroES-like_sf"/>
</dbReference>
<name>A0A4R7I4K9_9ACTN</name>
<dbReference type="SUPFAM" id="SSF51735">
    <property type="entry name" value="NAD(P)-binding Rossmann-fold domains"/>
    <property type="match status" value="1"/>
</dbReference>
<evidence type="ECO:0000259" key="1">
    <source>
        <dbReference type="SMART" id="SM00829"/>
    </source>
</evidence>
<proteinExistence type="predicted"/>
<dbReference type="InterPro" id="IPR020843">
    <property type="entry name" value="ER"/>
</dbReference>
<evidence type="ECO:0000313" key="3">
    <source>
        <dbReference type="Proteomes" id="UP000294558"/>
    </source>
</evidence>
<dbReference type="InterPro" id="IPR013149">
    <property type="entry name" value="ADH-like_C"/>
</dbReference>
<protein>
    <submittedName>
        <fullName evidence="2">NADPH:quinone reductase-like Zn-dependent oxidoreductase</fullName>
    </submittedName>
</protein>
<dbReference type="Pfam" id="PF08240">
    <property type="entry name" value="ADH_N"/>
    <property type="match status" value="1"/>
</dbReference>
<dbReference type="PANTHER" id="PTHR43677">
    <property type="entry name" value="SHORT-CHAIN DEHYDROGENASE/REDUCTASE"/>
    <property type="match status" value="1"/>
</dbReference>
<dbReference type="GO" id="GO:0016491">
    <property type="term" value="F:oxidoreductase activity"/>
    <property type="evidence" value="ECO:0007669"/>
    <property type="project" value="InterPro"/>
</dbReference>
<comment type="caution">
    <text evidence="2">The sequence shown here is derived from an EMBL/GenBank/DDBJ whole genome shotgun (WGS) entry which is preliminary data.</text>
</comment>
<dbReference type="Gene3D" id="3.40.50.720">
    <property type="entry name" value="NAD(P)-binding Rossmann-like Domain"/>
    <property type="match status" value="1"/>
</dbReference>